<dbReference type="Proteomes" id="UP000436138">
    <property type="component" value="Chromosome"/>
</dbReference>
<gene>
    <name evidence="1" type="ORF">GQF42_32190</name>
</gene>
<accession>A0A6I6NGI5</accession>
<sequence>MQPLPAPCPADLIPDATGMAAFKAANRQAKEQDAVFVAIESLGEHWTVKADMITARQYAVADSVYDAIRAAVIQMIRAGEIRSDSSAGPVCFVLHDVADESRARELAAALHAALYGNLAPLARAMPTAS</sequence>
<name>A0A6I6NGI5_9ACTN</name>
<dbReference type="KEGG" id="sbro:GQF42_32190"/>
<reference evidence="1 2" key="1">
    <citation type="submission" date="2019-12" db="EMBL/GenBank/DDBJ databases">
        <title>Streptomyces sp. strain T44 isolated from rhizosphere soil of Broussonetia papyrifera.</title>
        <authorList>
            <person name="Mo P."/>
        </authorList>
    </citation>
    <scope>NUCLEOTIDE SEQUENCE [LARGE SCALE GENOMIC DNA]</scope>
    <source>
        <strain evidence="1 2">T44</strain>
    </source>
</reference>
<dbReference type="RefSeq" id="WP_158925739.1">
    <property type="nucleotide sequence ID" value="NZ_CP047020.1"/>
</dbReference>
<evidence type="ECO:0000313" key="2">
    <source>
        <dbReference type="Proteomes" id="UP000436138"/>
    </source>
</evidence>
<protein>
    <submittedName>
        <fullName evidence="1">Uncharacterized protein</fullName>
    </submittedName>
</protein>
<dbReference type="AlphaFoldDB" id="A0A6I6NGI5"/>
<proteinExistence type="predicted"/>
<keyword evidence="2" id="KW-1185">Reference proteome</keyword>
<dbReference type="EMBL" id="CP047020">
    <property type="protein sequence ID" value="QHA07346.1"/>
    <property type="molecule type" value="Genomic_DNA"/>
</dbReference>
<evidence type="ECO:0000313" key="1">
    <source>
        <dbReference type="EMBL" id="QHA07346.1"/>
    </source>
</evidence>
<organism evidence="1 2">
    <name type="scientific">Streptomyces broussonetiae</name>
    <dbReference type="NCBI Taxonomy" id="2686304"/>
    <lineage>
        <taxon>Bacteria</taxon>
        <taxon>Bacillati</taxon>
        <taxon>Actinomycetota</taxon>
        <taxon>Actinomycetes</taxon>
        <taxon>Kitasatosporales</taxon>
        <taxon>Streptomycetaceae</taxon>
        <taxon>Streptomyces</taxon>
    </lineage>
</organism>